<reference evidence="3 4" key="1">
    <citation type="journal article" date="2023" name="IScience">
        <title>Expanded male sex-determining region conserved during the evolution of homothallism in the green alga Volvox.</title>
        <authorList>
            <person name="Yamamoto K."/>
            <person name="Matsuzaki R."/>
            <person name="Mahakham W."/>
            <person name="Heman W."/>
            <person name="Sekimoto H."/>
            <person name="Kawachi M."/>
            <person name="Minakuchi Y."/>
            <person name="Toyoda A."/>
            <person name="Nozaki H."/>
        </authorList>
    </citation>
    <scope>NUCLEOTIDE SEQUENCE [LARGE SCALE GENOMIC DNA]</scope>
    <source>
        <strain evidence="3 4">NIES-4468</strain>
    </source>
</reference>
<evidence type="ECO:0000256" key="1">
    <source>
        <dbReference type="ARBA" id="ARBA00005254"/>
    </source>
</evidence>
<evidence type="ECO:0000313" key="3">
    <source>
        <dbReference type="EMBL" id="GLI69176.1"/>
    </source>
</evidence>
<accession>A0ABQ5SHS3</accession>
<dbReference type="PANTHER" id="PTHR11941:SF45">
    <property type="entry name" value="ENOYL-COA DELTA ISOMERASE 1, MITOCHONDRIAL"/>
    <property type="match status" value="1"/>
</dbReference>
<comment type="caution">
    <text evidence="3">The sequence shown here is derived from an EMBL/GenBank/DDBJ whole genome shotgun (WGS) entry which is preliminary data.</text>
</comment>
<keyword evidence="4" id="KW-1185">Reference proteome</keyword>
<name>A0ABQ5SHS3_9CHLO</name>
<sequence length="282" mass="30482">MESSCSSMTCNYGTEFVRVDVQASGIAVVTIAKEPVNSMDLAMWVQLDRVLLALEADNSITAIVFTSGLKRDVFSAGNDLMELYAPKTSPERYATFWVAQNAFLVRLHRTRLVTVAAIRGACPAGGCAISLCSDVRLITPEGTMGLNEVQLGIPVPKFWGLLMGRVIGPKVAEDVLLSGRMVSAAEAKLLGLVDDVVPADKLIEKAVVAARRACEVPSAARAATKLLLRDDFCKAWEGFYPTEPEYGWKFLSTPSTIAVLEGAMRRLSSKGQKQITLPPSKL</sequence>
<dbReference type="Proteomes" id="UP001165090">
    <property type="component" value="Unassembled WGS sequence"/>
</dbReference>
<evidence type="ECO:0000256" key="2">
    <source>
        <dbReference type="RuleBase" id="RU003707"/>
    </source>
</evidence>
<dbReference type="CDD" id="cd06558">
    <property type="entry name" value="crotonase-like"/>
    <property type="match status" value="1"/>
</dbReference>
<protein>
    <recommendedName>
        <fullName evidence="5">Enoyl-CoA hydratase/isomerase</fullName>
    </recommendedName>
</protein>
<dbReference type="Gene3D" id="3.90.226.10">
    <property type="entry name" value="2-enoyl-CoA Hydratase, Chain A, domain 1"/>
    <property type="match status" value="1"/>
</dbReference>
<dbReference type="PANTHER" id="PTHR11941">
    <property type="entry name" value="ENOYL-COA HYDRATASE-RELATED"/>
    <property type="match status" value="1"/>
</dbReference>
<dbReference type="InterPro" id="IPR001753">
    <property type="entry name" value="Enoyl-CoA_hydra/iso"/>
</dbReference>
<dbReference type="SUPFAM" id="SSF52096">
    <property type="entry name" value="ClpP/crotonase"/>
    <property type="match status" value="1"/>
</dbReference>
<organism evidence="3 4">
    <name type="scientific">Volvox africanus</name>
    <dbReference type="NCBI Taxonomy" id="51714"/>
    <lineage>
        <taxon>Eukaryota</taxon>
        <taxon>Viridiplantae</taxon>
        <taxon>Chlorophyta</taxon>
        <taxon>core chlorophytes</taxon>
        <taxon>Chlorophyceae</taxon>
        <taxon>CS clade</taxon>
        <taxon>Chlamydomonadales</taxon>
        <taxon>Volvocaceae</taxon>
        <taxon>Volvox</taxon>
    </lineage>
</organism>
<proteinExistence type="inferred from homology"/>
<dbReference type="PROSITE" id="PS00166">
    <property type="entry name" value="ENOYL_COA_HYDRATASE"/>
    <property type="match status" value="1"/>
</dbReference>
<dbReference type="Pfam" id="PF00378">
    <property type="entry name" value="ECH_1"/>
    <property type="match status" value="1"/>
</dbReference>
<dbReference type="InterPro" id="IPR029045">
    <property type="entry name" value="ClpP/crotonase-like_dom_sf"/>
</dbReference>
<evidence type="ECO:0008006" key="5">
    <source>
        <dbReference type="Google" id="ProtNLM"/>
    </source>
</evidence>
<dbReference type="EMBL" id="BSDZ01000080">
    <property type="protein sequence ID" value="GLI69176.1"/>
    <property type="molecule type" value="Genomic_DNA"/>
</dbReference>
<evidence type="ECO:0000313" key="4">
    <source>
        <dbReference type="Proteomes" id="UP001165090"/>
    </source>
</evidence>
<gene>
    <name evidence="3" type="ORF">VaNZ11_013745</name>
</gene>
<dbReference type="InterPro" id="IPR018376">
    <property type="entry name" value="Enoyl-CoA_hyd/isom_CS"/>
</dbReference>
<comment type="similarity">
    <text evidence="1 2">Belongs to the enoyl-CoA hydratase/isomerase family.</text>
</comment>